<dbReference type="GeneID" id="112294491"/>
<dbReference type="InterPro" id="IPR044816">
    <property type="entry name" value="BURP"/>
</dbReference>
<feature type="domain" description="BURP" evidence="2">
    <location>
        <begin position="135"/>
        <end position="413"/>
    </location>
</feature>
<dbReference type="KEGG" id="ppp:112294491"/>
<feature type="chain" id="PRO_5014297986" description="BURP domain-containing protein" evidence="1">
    <location>
        <begin position="20"/>
        <end position="413"/>
    </location>
</feature>
<dbReference type="PROSITE" id="PS51277">
    <property type="entry name" value="BURP"/>
    <property type="match status" value="1"/>
</dbReference>
<evidence type="ECO:0000313" key="4">
    <source>
        <dbReference type="EnsemblPlants" id="Pp3c2_17520V3.1"/>
    </source>
</evidence>
<dbReference type="AlphaFoldDB" id="A9TPP4"/>
<name>A9TPP4_PHYPA</name>
<reference evidence="3 5" key="2">
    <citation type="journal article" date="2018" name="Plant J.">
        <title>The Physcomitrella patens chromosome-scale assembly reveals moss genome structure and evolution.</title>
        <authorList>
            <person name="Lang D."/>
            <person name="Ullrich K.K."/>
            <person name="Murat F."/>
            <person name="Fuchs J."/>
            <person name="Jenkins J."/>
            <person name="Haas F.B."/>
            <person name="Piednoel M."/>
            <person name="Gundlach H."/>
            <person name="Van Bel M."/>
            <person name="Meyberg R."/>
            <person name="Vives C."/>
            <person name="Morata J."/>
            <person name="Symeonidi A."/>
            <person name="Hiss M."/>
            <person name="Muchero W."/>
            <person name="Kamisugi Y."/>
            <person name="Saleh O."/>
            <person name="Blanc G."/>
            <person name="Decker E.L."/>
            <person name="van Gessel N."/>
            <person name="Grimwood J."/>
            <person name="Hayes R.D."/>
            <person name="Graham S.W."/>
            <person name="Gunter L.E."/>
            <person name="McDaniel S.F."/>
            <person name="Hoernstein S.N.W."/>
            <person name="Larsson A."/>
            <person name="Li F.W."/>
            <person name="Perroud P.F."/>
            <person name="Phillips J."/>
            <person name="Ranjan P."/>
            <person name="Rokshar D.S."/>
            <person name="Rothfels C.J."/>
            <person name="Schneider L."/>
            <person name="Shu S."/>
            <person name="Stevenson D.W."/>
            <person name="Thummler F."/>
            <person name="Tillich M."/>
            <person name="Villarreal Aguilar J.C."/>
            <person name="Widiez T."/>
            <person name="Wong G.K."/>
            <person name="Wymore A."/>
            <person name="Zhang Y."/>
            <person name="Zimmer A.D."/>
            <person name="Quatrano R.S."/>
            <person name="Mayer K.F.X."/>
            <person name="Goodstein D."/>
            <person name="Casacuberta J.M."/>
            <person name="Vandepoele K."/>
            <person name="Reski R."/>
            <person name="Cuming A.C."/>
            <person name="Tuskan G.A."/>
            <person name="Maumus F."/>
            <person name="Salse J."/>
            <person name="Schmutz J."/>
            <person name="Rensing S.A."/>
        </authorList>
    </citation>
    <scope>NUCLEOTIDE SEQUENCE [LARGE SCALE GENOMIC DNA]</scope>
    <source>
        <strain evidence="4 5">cv. Gransden 2004</strain>
    </source>
</reference>
<dbReference type="SMART" id="SM01045">
    <property type="entry name" value="BURP"/>
    <property type="match status" value="1"/>
</dbReference>
<dbReference type="EMBL" id="ABEU02000002">
    <property type="protein sequence ID" value="PNR60041.1"/>
    <property type="molecule type" value="Genomic_DNA"/>
</dbReference>
<dbReference type="RefSeq" id="XP_024400763.1">
    <property type="nucleotide sequence ID" value="XM_024544995.2"/>
</dbReference>
<dbReference type="EnsemblPlants" id="Pp3c2_17520V3.2">
    <property type="protein sequence ID" value="Pp3c2_17520V3.2"/>
    <property type="gene ID" value="Pp3c2_17520"/>
</dbReference>
<proteinExistence type="predicted"/>
<evidence type="ECO:0000313" key="3">
    <source>
        <dbReference type="EMBL" id="PNR60041.1"/>
    </source>
</evidence>
<dbReference type="Proteomes" id="UP000006727">
    <property type="component" value="Chromosome 2"/>
</dbReference>
<dbReference type="Gramene" id="Pp3c2_17520V3.2">
    <property type="protein sequence ID" value="Pp3c2_17520V3.2"/>
    <property type="gene ID" value="Pp3c2_17520"/>
</dbReference>
<dbReference type="Pfam" id="PF03181">
    <property type="entry name" value="BURP"/>
    <property type="match status" value="2"/>
</dbReference>
<dbReference type="PANTHER" id="PTHR31236:SF45">
    <property type="entry name" value="BURP DOMAIN-CONTAINING PROTEIN"/>
    <property type="match status" value="1"/>
</dbReference>
<dbReference type="RefSeq" id="XP_073395993.1">
    <property type="nucleotide sequence ID" value="XM_073539892.1"/>
</dbReference>
<evidence type="ECO:0000256" key="1">
    <source>
        <dbReference type="SAM" id="SignalP"/>
    </source>
</evidence>
<reference evidence="4" key="3">
    <citation type="submission" date="2020-12" db="UniProtKB">
        <authorList>
            <consortium name="EnsemblPlants"/>
        </authorList>
    </citation>
    <scope>IDENTIFICATION</scope>
</reference>
<protein>
    <recommendedName>
        <fullName evidence="2">BURP domain-containing protein</fullName>
    </recommendedName>
</protein>
<evidence type="ECO:0000313" key="5">
    <source>
        <dbReference type="Proteomes" id="UP000006727"/>
    </source>
</evidence>
<keyword evidence="1" id="KW-0732">Signal</keyword>
<gene>
    <name evidence="4" type="primary">LOC112294491</name>
    <name evidence="3" type="ORF">PHYPA_002834</name>
</gene>
<dbReference type="Gramene" id="Pp3c2_17520V3.1">
    <property type="protein sequence ID" value="Pp3c2_17520V3.1"/>
    <property type="gene ID" value="Pp3c2_17520"/>
</dbReference>
<sequence length="413" mass="44261">MAALSASTLVLLFLVGTVACVVEGNTGQETNIGSKANAAGKEAVNGQTERVMIPSILMDHLSPLDAKTASLYASKIGDGSIAQHAEEFCSEAKLLCDADVKILDPSMDISFKDLLEGGNLLQKAKDMIEASTEMFFNLRDLEIGKDIKISANLRDQYPTTSFLPESLAKIMPVSGDKIAELLQMLAIPPNSNLALMMSRTVAHCEVKSNPTNLPAVIKESSGMCVTSLETLTKFLGDHFPQDSRINALDRTIPASTASQESAASNCDITPCTGRNCSHQSPPEPALSCVPGNMVADAVPVNTKTAANTLKVLDVKEYEHTVVCHKNVFPFAVYECRNLDSSKNNGGEENVKIYAVAMVSHEDGRPFNQIASCRTYGGGSQKPRKALIPDLLVNESSACHWLSDTFVWAPVPAG</sequence>
<dbReference type="PANTHER" id="PTHR31236">
    <property type="entry name" value="BURP DOMAIN PROTEIN USPL1-LIKE"/>
    <property type="match status" value="1"/>
</dbReference>
<feature type="signal peptide" evidence="1">
    <location>
        <begin position="1"/>
        <end position="19"/>
    </location>
</feature>
<reference evidence="3 5" key="1">
    <citation type="journal article" date="2008" name="Science">
        <title>The Physcomitrella genome reveals evolutionary insights into the conquest of land by plants.</title>
        <authorList>
            <person name="Rensing S."/>
            <person name="Lang D."/>
            <person name="Zimmer A."/>
            <person name="Terry A."/>
            <person name="Salamov A."/>
            <person name="Shapiro H."/>
            <person name="Nishiyama T."/>
            <person name="Perroud P.-F."/>
            <person name="Lindquist E."/>
            <person name="Kamisugi Y."/>
            <person name="Tanahashi T."/>
            <person name="Sakakibara K."/>
            <person name="Fujita T."/>
            <person name="Oishi K."/>
            <person name="Shin-I T."/>
            <person name="Kuroki Y."/>
            <person name="Toyoda A."/>
            <person name="Suzuki Y."/>
            <person name="Hashimoto A."/>
            <person name="Yamaguchi K."/>
            <person name="Sugano A."/>
            <person name="Kohara Y."/>
            <person name="Fujiyama A."/>
            <person name="Anterola A."/>
            <person name="Aoki S."/>
            <person name="Ashton N."/>
            <person name="Barbazuk W.B."/>
            <person name="Barker E."/>
            <person name="Bennetzen J."/>
            <person name="Bezanilla M."/>
            <person name="Blankenship R."/>
            <person name="Cho S.H."/>
            <person name="Dutcher S."/>
            <person name="Estelle M."/>
            <person name="Fawcett J.A."/>
            <person name="Gundlach H."/>
            <person name="Hanada K."/>
            <person name="Heyl A."/>
            <person name="Hicks K.A."/>
            <person name="Hugh J."/>
            <person name="Lohr M."/>
            <person name="Mayer K."/>
            <person name="Melkozernov A."/>
            <person name="Murata T."/>
            <person name="Nelson D."/>
            <person name="Pils B."/>
            <person name="Prigge M."/>
            <person name="Reiss B."/>
            <person name="Renner T."/>
            <person name="Rombauts S."/>
            <person name="Rushton P."/>
            <person name="Sanderfoot A."/>
            <person name="Schween G."/>
            <person name="Shiu S.-H."/>
            <person name="Stueber K."/>
            <person name="Theodoulou F.L."/>
            <person name="Tu H."/>
            <person name="Van de Peer Y."/>
            <person name="Verrier P.J."/>
            <person name="Waters E."/>
            <person name="Wood A."/>
            <person name="Yang L."/>
            <person name="Cove D."/>
            <person name="Cuming A."/>
            <person name="Hasebe M."/>
            <person name="Lucas S."/>
            <person name="Mishler D.B."/>
            <person name="Reski R."/>
            <person name="Grigoriev I."/>
            <person name="Quatrano R.S."/>
            <person name="Boore J.L."/>
        </authorList>
    </citation>
    <scope>NUCLEOTIDE SEQUENCE [LARGE SCALE GENOMIC DNA]</scope>
    <source>
        <strain evidence="4 5">cv. Gransden 2004</strain>
    </source>
</reference>
<dbReference type="HOGENOM" id="CLU_817334_0_0_1"/>
<organism evidence="3">
    <name type="scientific">Physcomitrium patens</name>
    <name type="common">Spreading-leaved earth moss</name>
    <name type="synonym">Physcomitrella patens</name>
    <dbReference type="NCBI Taxonomy" id="3218"/>
    <lineage>
        <taxon>Eukaryota</taxon>
        <taxon>Viridiplantae</taxon>
        <taxon>Streptophyta</taxon>
        <taxon>Embryophyta</taxon>
        <taxon>Bryophyta</taxon>
        <taxon>Bryophytina</taxon>
        <taxon>Bryopsida</taxon>
        <taxon>Funariidae</taxon>
        <taxon>Funariales</taxon>
        <taxon>Funariaceae</taxon>
        <taxon>Physcomitrium</taxon>
    </lineage>
</organism>
<dbReference type="OrthoDB" id="654134at2759"/>
<dbReference type="PaxDb" id="3218-PP1S281_126V6.1"/>
<dbReference type="EnsemblPlants" id="Pp3c2_17520V3.1">
    <property type="protein sequence ID" value="Pp3c2_17520V3.1"/>
    <property type="gene ID" value="Pp3c2_17520"/>
</dbReference>
<accession>A9TPP4</accession>
<keyword evidence="5" id="KW-1185">Reference proteome</keyword>
<dbReference type="InterPro" id="IPR004873">
    <property type="entry name" value="BURP_dom"/>
</dbReference>
<evidence type="ECO:0000259" key="2">
    <source>
        <dbReference type="PROSITE" id="PS51277"/>
    </source>
</evidence>